<name>A0A8H7QGB2_9FUNG</name>
<dbReference type="PANTHER" id="PTHR14633">
    <property type="entry name" value="LITTLE ELONGATION COMPLEX SUBUNIT 2"/>
    <property type="match status" value="1"/>
</dbReference>
<evidence type="ECO:0000313" key="3">
    <source>
        <dbReference type="Proteomes" id="UP000650833"/>
    </source>
</evidence>
<dbReference type="GO" id="GO:0008023">
    <property type="term" value="C:transcription elongation factor complex"/>
    <property type="evidence" value="ECO:0007669"/>
    <property type="project" value="InterPro"/>
</dbReference>
<accession>A0A8H7QGB2</accession>
<dbReference type="Pfam" id="PF10505">
    <property type="entry name" value="NARG2_C"/>
    <property type="match status" value="1"/>
</dbReference>
<dbReference type="OrthoDB" id="289162at2759"/>
<comment type="caution">
    <text evidence="2">The sequence shown here is derived from an EMBL/GenBank/DDBJ whole genome shotgun (WGS) entry which is preliminary data.</text>
</comment>
<evidence type="ECO:0000259" key="1">
    <source>
        <dbReference type="Pfam" id="PF10505"/>
    </source>
</evidence>
<dbReference type="GO" id="GO:0045945">
    <property type="term" value="P:positive regulation of transcription by RNA polymerase III"/>
    <property type="evidence" value="ECO:0007669"/>
    <property type="project" value="TreeGrafter"/>
</dbReference>
<keyword evidence="3" id="KW-1185">Reference proteome</keyword>
<dbReference type="GO" id="GO:0042796">
    <property type="term" value="P:snRNA transcription by RNA polymerase III"/>
    <property type="evidence" value="ECO:0007669"/>
    <property type="project" value="TreeGrafter"/>
</dbReference>
<protein>
    <recommendedName>
        <fullName evidence="1">Little elongation complex subunit 2 C-terminal domain-containing protein</fullName>
    </recommendedName>
</protein>
<dbReference type="PANTHER" id="PTHR14633:SF3">
    <property type="entry name" value="LITTLE ELONGATION COMPLEX SUBUNIT 2"/>
    <property type="match status" value="1"/>
</dbReference>
<feature type="non-terminal residue" evidence="2">
    <location>
        <position position="1"/>
    </location>
</feature>
<dbReference type="EMBL" id="JAEPRC010000887">
    <property type="protein sequence ID" value="KAG2190936.1"/>
    <property type="molecule type" value="Genomic_DNA"/>
</dbReference>
<gene>
    <name evidence="2" type="ORF">INT46_002451</name>
</gene>
<evidence type="ECO:0000313" key="2">
    <source>
        <dbReference type="EMBL" id="KAG2190936.1"/>
    </source>
</evidence>
<dbReference type="InterPro" id="IPR019535">
    <property type="entry name" value="ICE2_C"/>
</dbReference>
<proteinExistence type="predicted"/>
<dbReference type="Proteomes" id="UP000650833">
    <property type="component" value="Unassembled WGS sequence"/>
</dbReference>
<reference evidence="2" key="1">
    <citation type="submission" date="2020-12" db="EMBL/GenBank/DDBJ databases">
        <title>Metabolic potential, ecology and presence of endohyphal bacteria is reflected in genomic diversity of Mucoromycotina.</title>
        <authorList>
            <person name="Muszewska A."/>
            <person name="Okrasinska A."/>
            <person name="Steczkiewicz K."/>
            <person name="Drgas O."/>
            <person name="Orlowska M."/>
            <person name="Perlinska-Lenart U."/>
            <person name="Aleksandrzak-Piekarczyk T."/>
            <person name="Szatraj K."/>
            <person name="Zielenkiewicz U."/>
            <person name="Pilsyk S."/>
            <person name="Malc E."/>
            <person name="Mieczkowski P."/>
            <person name="Kruszewska J.S."/>
            <person name="Biernat P."/>
            <person name="Pawlowska J."/>
        </authorList>
    </citation>
    <scope>NUCLEOTIDE SEQUENCE</scope>
    <source>
        <strain evidence="2">CBS 226.32</strain>
    </source>
</reference>
<dbReference type="GO" id="GO:0042795">
    <property type="term" value="P:snRNA transcription by RNA polymerase II"/>
    <property type="evidence" value="ECO:0007669"/>
    <property type="project" value="TreeGrafter"/>
</dbReference>
<sequence length="399" mass="45594">QFYKYFNVIEMSPNATSEAPILAFKKCLFIQGQIAPCNPKMYDSPRNMNLFRKYLVNNANSPDEEEEHIQYYKKKLLPAIVVDPIIPNLIKDTHPDVVVSSECLTAMVEMIHSISSDICIPITVMKAGGDKKVLVLDRPFPKDSLTARQKNKLVYDLAFKSLCLDWKKKHTISTNQSRPPSPNSYGVTAADETNDDWNRELDENLQYNLWSFGDMNIIIRHQADGDLVGVGSKERRVCLTTKLDYQIQPDGFEEILTPSERASQWIQSYIGGHAFVLEGRIDVTKNRLVRVDQKQMKDIMSDNWKPSYESEMLRHTFLRLQKMLVPGNYLLQHKAGDRNFLIYQGTDKLENASSGVDLYSKYDSSILPTVSNPELAFVPAWNLKNSSTEQIPWTFPASQ</sequence>
<dbReference type="AlphaFoldDB" id="A0A8H7QGB2"/>
<organism evidence="2 3">
    <name type="scientific">Mucor plumbeus</name>
    <dbReference type="NCBI Taxonomy" id="97098"/>
    <lineage>
        <taxon>Eukaryota</taxon>
        <taxon>Fungi</taxon>
        <taxon>Fungi incertae sedis</taxon>
        <taxon>Mucoromycota</taxon>
        <taxon>Mucoromycotina</taxon>
        <taxon>Mucoromycetes</taxon>
        <taxon>Mucorales</taxon>
        <taxon>Mucorineae</taxon>
        <taxon>Mucoraceae</taxon>
        <taxon>Mucor</taxon>
    </lineage>
</organism>
<feature type="domain" description="Little elongation complex subunit 2 C-terminal" evidence="1">
    <location>
        <begin position="202"/>
        <end position="366"/>
    </location>
</feature>